<sequence length="265" mass="28402">MTQRSRMAAAMALVVVVVVAGCSETSENKKQLAPLTLKEQASSIDKSSNGYLVTWAGVLGNANRWHFGENAVALISARDGSGKEVLRMEQPLDAVPPGRSLAFTGQAVAKVKPASVKIDYRPASWHPAARIPSSFRRFPVSDVATEQLEPGSYLVTGYISDPFRKVANSLVVTALLHDEAGRLLGGGTTFVDDVRAELKRRFVITASGVKGKVADTDITVRTWGATAKPYEELVAGGTVPVNVTKPTTKPFAKDRGYPPIGDRRP</sequence>
<feature type="compositionally biased region" description="Basic and acidic residues" evidence="1">
    <location>
        <begin position="251"/>
        <end position="265"/>
    </location>
</feature>
<organism evidence="3 4">
    <name type="scientific">Microtetraspora malaysiensis</name>
    <dbReference type="NCBI Taxonomy" id="161358"/>
    <lineage>
        <taxon>Bacteria</taxon>
        <taxon>Bacillati</taxon>
        <taxon>Actinomycetota</taxon>
        <taxon>Actinomycetes</taxon>
        <taxon>Streptosporangiales</taxon>
        <taxon>Streptosporangiaceae</taxon>
        <taxon>Microtetraspora</taxon>
    </lineage>
</organism>
<comment type="caution">
    <text evidence="3">The sequence shown here is derived from an EMBL/GenBank/DDBJ whole genome shotgun (WGS) entry which is preliminary data.</text>
</comment>
<feature type="chain" id="PRO_5045380450" description="Lipoprotein" evidence="2">
    <location>
        <begin position="21"/>
        <end position="265"/>
    </location>
</feature>
<proteinExistence type="predicted"/>
<feature type="signal peptide" evidence="2">
    <location>
        <begin position="1"/>
        <end position="20"/>
    </location>
</feature>
<evidence type="ECO:0008006" key="5">
    <source>
        <dbReference type="Google" id="ProtNLM"/>
    </source>
</evidence>
<name>A0ABW6T1A8_9ACTN</name>
<evidence type="ECO:0000313" key="4">
    <source>
        <dbReference type="Proteomes" id="UP001602013"/>
    </source>
</evidence>
<keyword evidence="2" id="KW-0732">Signal</keyword>
<evidence type="ECO:0000256" key="2">
    <source>
        <dbReference type="SAM" id="SignalP"/>
    </source>
</evidence>
<evidence type="ECO:0000256" key="1">
    <source>
        <dbReference type="SAM" id="MobiDB-lite"/>
    </source>
</evidence>
<dbReference type="RefSeq" id="WP_387417263.1">
    <property type="nucleotide sequence ID" value="NZ_JBIASD010000039.1"/>
</dbReference>
<feature type="region of interest" description="Disordered" evidence="1">
    <location>
        <begin position="245"/>
        <end position="265"/>
    </location>
</feature>
<dbReference type="EMBL" id="JBIASD010000039">
    <property type="protein sequence ID" value="MFF3671066.1"/>
    <property type="molecule type" value="Genomic_DNA"/>
</dbReference>
<keyword evidence="4" id="KW-1185">Reference proteome</keyword>
<dbReference type="PROSITE" id="PS51257">
    <property type="entry name" value="PROKAR_LIPOPROTEIN"/>
    <property type="match status" value="1"/>
</dbReference>
<dbReference type="Proteomes" id="UP001602013">
    <property type="component" value="Unassembled WGS sequence"/>
</dbReference>
<gene>
    <name evidence="3" type="ORF">ACFYXI_36315</name>
</gene>
<evidence type="ECO:0000313" key="3">
    <source>
        <dbReference type="EMBL" id="MFF3671066.1"/>
    </source>
</evidence>
<reference evidence="3 4" key="1">
    <citation type="submission" date="2024-10" db="EMBL/GenBank/DDBJ databases">
        <title>The Natural Products Discovery Center: Release of the First 8490 Sequenced Strains for Exploring Actinobacteria Biosynthetic Diversity.</title>
        <authorList>
            <person name="Kalkreuter E."/>
            <person name="Kautsar S.A."/>
            <person name="Yang D."/>
            <person name="Bader C.D."/>
            <person name="Teijaro C.N."/>
            <person name="Fluegel L."/>
            <person name="Davis C.M."/>
            <person name="Simpson J.R."/>
            <person name="Lauterbach L."/>
            <person name="Steele A.D."/>
            <person name="Gui C."/>
            <person name="Meng S."/>
            <person name="Li G."/>
            <person name="Viehrig K."/>
            <person name="Ye F."/>
            <person name="Su P."/>
            <person name="Kiefer A.F."/>
            <person name="Nichols A."/>
            <person name="Cepeda A.J."/>
            <person name="Yan W."/>
            <person name="Fan B."/>
            <person name="Jiang Y."/>
            <person name="Adhikari A."/>
            <person name="Zheng C.-J."/>
            <person name="Schuster L."/>
            <person name="Cowan T.M."/>
            <person name="Smanski M.J."/>
            <person name="Chevrette M.G."/>
            <person name="De Carvalho L.P.S."/>
            <person name="Shen B."/>
        </authorList>
    </citation>
    <scope>NUCLEOTIDE SEQUENCE [LARGE SCALE GENOMIC DNA]</scope>
    <source>
        <strain evidence="3 4">NPDC002173</strain>
    </source>
</reference>
<accession>A0ABW6T1A8</accession>
<protein>
    <recommendedName>
        <fullName evidence="5">Lipoprotein</fullName>
    </recommendedName>
</protein>